<keyword evidence="3" id="KW-0326">Glycosidase</keyword>
<dbReference type="PANTHER" id="PTHR10412">
    <property type="entry name" value="MANNOSYL-OLIGOSACCHARIDE GLUCOSIDASE"/>
    <property type="match status" value="1"/>
</dbReference>
<protein>
    <submittedName>
        <fullName evidence="6">Trehalase</fullName>
    </submittedName>
</protein>
<dbReference type="GO" id="GO:0006487">
    <property type="term" value="P:protein N-linked glycosylation"/>
    <property type="evidence" value="ECO:0007669"/>
    <property type="project" value="TreeGrafter"/>
</dbReference>
<keyword evidence="2" id="KW-0378">Hydrolase</keyword>
<dbReference type="InterPro" id="IPR004888">
    <property type="entry name" value="Glycoside_hydrolase_63"/>
</dbReference>
<evidence type="ECO:0000256" key="3">
    <source>
        <dbReference type="ARBA" id="ARBA00023295"/>
    </source>
</evidence>
<dbReference type="SUPFAM" id="SSF48208">
    <property type="entry name" value="Six-hairpin glycosidases"/>
    <property type="match status" value="1"/>
</dbReference>
<dbReference type="GO" id="GO:0009311">
    <property type="term" value="P:oligosaccharide metabolic process"/>
    <property type="evidence" value="ECO:0007669"/>
    <property type="project" value="InterPro"/>
</dbReference>
<accession>A0A2P8CE07</accession>
<evidence type="ECO:0000313" key="5">
    <source>
        <dbReference type="EMBL" id="GET21903.1"/>
    </source>
</evidence>
<evidence type="ECO:0000313" key="8">
    <source>
        <dbReference type="Proteomes" id="UP000396862"/>
    </source>
</evidence>
<dbReference type="RefSeq" id="WP_106542017.1">
    <property type="nucleotide sequence ID" value="NZ_BLAU01000001.1"/>
</dbReference>
<proteinExistence type="inferred from homology"/>
<sequence>MELAHQCIQVLDKNWKGRFTIPSPRLYPFQWNWDSGFIALGNLHHKPERALTEMEALFSGQWKNGFLPHIIFHNAEKYSSYFPSADYWNSGVSEEAPADLKTSGITQPPVHGFILEELFKAGLDIQRISELFNKVSSYHQWLYQYREYESTGLVAIWHNWESGMDNSPWWDIPLERITLDELEYIQLERKDVHEVKESESTRPKDLDYKRYLYLVDTLREHKYSGIPDDFPFQILDPVFNSILLASTESLIRLGKVLNKDTDWLSQKLNQGTESFDVYFLDDEQDLYFPYDLVGREQLKQPCSGSYIPIFAGIPSLARVQRMLKPNREQTQIRPFPSCHPEGVGFEQKNYWRGPVWVNMNWLIWKGLLNYHLSGEAELVKNQTIGMVKEYGIFEYFNPFTDNQSGTGYGGADFSWTAALVLDMINKTTS</sequence>
<dbReference type="InterPro" id="IPR012341">
    <property type="entry name" value="6hp_glycosidase-like_sf"/>
</dbReference>
<evidence type="ECO:0000256" key="1">
    <source>
        <dbReference type="ARBA" id="ARBA00010833"/>
    </source>
</evidence>
<dbReference type="Pfam" id="PF22422">
    <property type="entry name" value="MGH1-like_GH"/>
    <property type="match status" value="1"/>
</dbReference>
<reference evidence="5 8" key="2">
    <citation type="submission" date="2019-10" db="EMBL/GenBank/DDBJ databases">
        <title>Prolixibacter strains distinguished by the presence of nitrate reductase genes were adept at nitrate-dependent anaerobic corrosion of metallic iron and carbon steel.</title>
        <authorList>
            <person name="Iino T."/>
            <person name="Shono N."/>
            <person name="Ito K."/>
            <person name="Nakamura R."/>
            <person name="Sueoka K."/>
            <person name="Harayama S."/>
            <person name="Ohkuma M."/>
        </authorList>
    </citation>
    <scope>NUCLEOTIDE SEQUENCE [LARGE SCALE GENOMIC DNA]</scope>
    <source>
        <strain evidence="5 8">MIC1-1</strain>
    </source>
</reference>
<name>A0A2P8CE07_9BACT</name>
<dbReference type="EMBL" id="PYGC01000004">
    <property type="protein sequence ID" value="PSK83214.1"/>
    <property type="molecule type" value="Genomic_DNA"/>
</dbReference>
<dbReference type="EMBL" id="BLAU01000001">
    <property type="protein sequence ID" value="GET21903.1"/>
    <property type="molecule type" value="Genomic_DNA"/>
</dbReference>
<keyword evidence="8" id="KW-1185">Reference proteome</keyword>
<dbReference type="Proteomes" id="UP000396862">
    <property type="component" value="Unassembled WGS sequence"/>
</dbReference>
<evidence type="ECO:0000259" key="4">
    <source>
        <dbReference type="Pfam" id="PF22422"/>
    </source>
</evidence>
<dbReference type="GO" id="GO:0004573">
    <property type="term" value="F:Glc3Man9GlcNAc2 oligosaccharide glucosidase activity"/>
    <property type="evidence" value="ECO:0007669"/>
    <property type="project" value="InterPro"/>
</dbReference>
<feature type="domain" description="Mannosylglycerate hydrolase MGH1-like glycoside hydrolase" evidence="4">
    <location>
        <begin position="27"/>
        <end position="416"/>
    </location>
</feature>
<evidence type="ECO:0000313" key="7">
    <source>
        <dbReference type="Proteomes" id="UP000240621"/>
    </source>
</evidence>
<organism evidence="6 7">
    <name type="scientific">Prolixibacter denitrificans</name>
    <dbReference type="NCBI Taxonomy" id="1541063"/>
    <lineage>
        <taxon>Bacteria</taxon>
        <taxon>Pseudomonadati</taxon>
        <taxon>Bacteroidota</taxon>
        <taxon>Bacteroidia</taxon>
        <taxon>Marinilabiliales</taxon>
        <taxon>Prolixibacteraceae</taxon>
        <taxon>Prolixibacter</taxon>
    </lineage>
</organism>
<evidence type="ECO:0000313" key="6">
    <source>
        <dbReference type="EMBL" id="PSK83214.1"/>
    </source>
</evidence>
<evidence type="ECO:0000256" key="2">
    <source>
        <dbReference type="ARBA" id="ARBA00022801"/>
    </source>
</evidence>
<dbReference type="OrthoDB" id="9781878at2"/>
<comment type="caution">
    <text evidence="6">The sequence shown here is derived from an EMBL/GenBank/DDBJ whole genome shotgun (WGS) entry which is preliminary data.</text>
</comment>
<gene>
    <name evidence="6" type="ORF">CLV93_104144</name>
    <name evidence="5" type="ORF">JCM18694_21490</name>
</gene>
<comment type="similarity">
    <text evidence="1">Belongs to the glycosyl hydrolase 63 family.</text>
</comment>
<dbReference type="Proteomes" id="UP000240621">
    <property type="component" value="Unassembled WGS sequence"/>
</dbReference>
<dbReference type="Gene3D" id="1.50.10.10">
    <property type="match status" value="1"/>
</dbReference>
<reference evidence="6 7" key="1">
    <citation type="submission" date="2018-03" db="EMBL/GenBank/DDBJ databases">
        <title>Genomic Encyclopedia of Archaeal and Bacterial Type Strains, Phase II (KMG-II): from individual species to whole genera.</title>
        <authorList>
            <person name="Goeker M."/>
        </authorList>
    </citation>
    <scope>NUCLEOTIDE SEQUENCE [LARGE SCALE GENOMIC DNA]</scope>
    <source>
        <strain evidence="6 7">DSM 27267</strain>
    </source>
</reference>
<dbReference type="AlphaFoldDB" id="A0A2P8CE07"/>
<dbReference type="InterPro" id="IPR008928">
    <property type="entry name" value="6-hairpin_glycosidase_sf"/>
</dbReference>
<dbReference type="InterPro" id="IPR054491">
    <property type="entry name" value="MGH1-like_GH"/>
</dbReference>
<dbReference type="PANTHER" id="PTHR10412:SF11">
    <property type="entry name" value="MANNOSYL-OLIGOSACCHARIDE GLUCOSIDASE"/>
    <property type="match status" value="1"/>
</dbReference>